<evidence type="ECO:0000256" key="1">
    <source>
        <dbReference type="SAM" id="MobiDB-lite"/>
    </source>
</evidence>
<feature type="compositionally biased region" description="Pro residues" evidence="1">
    <location>
        <begin position="62"/>
        <end position="73"/>
    </location>
</feature>
<dbReference type="AlphaFoldDB" id="A0A1G7U4M7"/>
<proteinExistence type="predicted"/>
<gene>
    <name evidence="2" type="ORF">SAMN05421825_3324</name>
</gene>
<dbReference type="Proteomes" id="UP000199203">
    <property type="component" value="Unassembled WGS sequence"/>
</dbReference>
<dbReference type="EMBL" id="FNBH01000004">
    <property type="protein sequence ID" value="SDG42595.1"/>
    <property type="molecule type" value="Genomic_DNA"/>
</dbReference>
<reference evidence="3" key="1">
    <citation type="submission" date="2016-10" db="EMBL/GenBank/DDBJ databases">
        <authorList>
            <person name="Varghese N."/>
            <person name="Submissions S."/>
        </authorList>
    </citation>
    <scope>NUCLEOTIDE SEQUENCE [LARGE SCALE GENOMIC DNA]</scope>
    <source>
        <strain evidence="3">DSM 19684</strain>
    </source>
</reference>
<sequence>MNKIISTISILIVMVTMHSCRENDVDLPAENSNMSENSSVFQRTNDSIQAPDSLDLANQPLPGDPPPKNGHQW</sequence>
<name>A0A1G7U4M7_9FLAO</name>
<feature type="compositionally biased region" description="Polar residues" evidence="1">
    <location>
        <begin position="30"/>
        <end position="50"/>
    </location>
</feature>
<keyword evidence="3" id="KW-1185">Reference proteome</keyword>
<evidence type="ECO:0000313" key="3">
    <source>
        <dbReference type="Proteomes" id="UP000199203"/>
    </source>
</evidence>
<organism evidence="2 3">
    <name type="scientific">Epilithonimonas hungarica</name>
    <dbReference type="NCBI Taxonomy" id="454006"/>
    <lineage>
        <taxon>Bacteria</taxon>
        <taxon>Pseudomonadati</taxon>
        <taxon>Bacteroidota</taxon>
        <taxon>Flavobacteriia</taxon>
        <taxon>Flavobacteriales</taxon>
        <taxon>Weeksellaceae</taxon>
        <taxon>Chryseobacterium group</taxon>
        <taxon>Epilithonimonas</taxon>
    </lineage>
</organism>
<accession>A0A1G7U4M7</accession>
<protein>
    <submittedName>
        <fullName evidence="2">Uncharacterized protein</fullName>
    </submittedName>
</protein>
<feature type="region of interest" description="Disordered" evidence="1">
    <location>
        <begin position="25"/>
        <end position="73"/>
    </location>
</feature>
<dbReference type="STRING" id="454006.SAMN05421825_3324"/>
<evidence type="ECO:0000313" key="2">
    <source>
        <dbReference type="EMBL" id="SDG42595.1"/>
    </source>
</evidence>